<gene>
    <name evidence="2" type="ORF">FE392_01620</name>
</gene>
<dbReference type="Gene3D" id="3.30.300.30">
    <property type="match status" value="2"/>
</dbReference>
<organism evidence="2 3">
    <name type="scientific">Xenorhabdus santafensis</name>
    <dbReference type="NCBI Taxonomy" id="2582833"/>
    <lineage>
        <taxon>Bacteria</taxon>
        <taxon>Pseudomonadati</taxon>
        <taxon>Pseudomonadota</taxon>
        <taxon>Gammaproteobacteria</taxon>
        <taxon>Enterobacterales</taxon>
        <taxon>Morganellaceae</taxon>
        <taxon>Xenorhabdus</taxon>
    </lineage>
</organism>
<dbReference type="InterPro" id="IPR036736">
    <property type="entry name" value="ACP-like_sf"/>
</dbReference>
<dbReference type="PANTHER" id="PTHR45527">
    <property type="entry name" value="NONRIBOSOMAL PEPTIDE SYNTHETASE"/>
    <property type="match status" value="1"/>
</dbReference>
<evidence type="ECO:0000313" key="2">
    <source>
        <dbReference type="EMBL" id="MDX7986038.1"/>
    </source>
</evidence>
<dbReference type="RefSeq" id="WP_319928488.1">
    <property type="nucleotide sequence ID" value="NZ_VCDN01000010.1"/>
</dbReference>
<dbReference type="Gene3D" id="3.30.559.30">
    <property type="entry name" value="Nonribosomal peptide synthetase, condensation domain"/>
    <property type="match status" value="2"/>
</dbReference>
<reference evidence="3" key="1">
    <citation type="journal article" date="2024" name="Toxins">
        <title>Genome Sequence Analysis of Native Xenorhabdus Strains Isolated from Entomopathogenic Nematodes in Argentina.</title>
        <authorList>
            <person name="Palma L."/>
            <person name="Frizzo L."/>
            <person name="Kaiser S."/>
            <person name="Berry C."/>
            <person name="Caballero P."/>
            <person name="Bode H.B."/>
            <person name="Del Valle E.E."/>
        </authorList>
    </citation>
    <scope>NUCLEOTIDE SEQUENCE [LARGE SCALE GENOMIC DNA]</scope>
    <source>
        <strain evidence="3">12</strain>
    </source>
</reference>
<dbReference type="PANTHER" id="PTHR45527:SF1">
    <property type="entry name" value="FATTY ACID SYNTHASE"/>
    <property type="match status" value="1"/>
</dbReference>
<dbReference type="InterPro" id="IPR001242">
    <property type="entry name" value="Condensation_dom"/>
</dbReference>
<protein>
    <submittedName>
        <fullName evidence="2">Peptide synthetase</fullName>
    </submittedName>
</protein>
<dbReference type="InterPro" id="IPR042099">
    <property type="entry name" value="ANL_N_sf"/>
</dbReference>
<comment type="caution">
    <text evidence="2">The sequence shown here is derived from an EMBL/GenBank/DDBJ whole genome shotgun (WGS) entry which is preliminary data.</text>
</comment>
<sequence length="2162" mass="239957">MFANDPIAMNAKKQALNEYVQQQSDTEYQGCPFFVAAQSVSEADCVTLPFPLPEKLNNRIFTMAAASPLHRLSLFSACIKYLAFLHCHEPEGSLLWALGETVLAGNPSSIEGSYLVLNKWNLTENKEEQPVKRWFGEELNQWKQIAGLTAGLSPKMVSSAISQLPQVLVGYSETQPSFVTEEMGEDIRQKMEGKHYSLSLWCHARPEKTELHVRFNPQVVAPELIELLMERLILLLDSMVSDPVVPLASMQWITPQEQERMLALSAQQPMQAPQYQNVAQAITASIRDRADIQCLDVGGETVNFRQLAQYTERLLTDPQWPEWESLGDCVLIVGAKGIEITLAAMTCIRIGKPFCIQSNSVPEKQLLDVITLQQTRTVLLQKEHYLLAAFFRQQGCRVIMLPEYQPASLAQMADVSQSASLAELLRKGESVSPDAPLCAVMTSGSEGKPKGSLNTHRALLNISAEMHKLYRSVGLRIASVSNHSFDYFVLECVQFLTQDIVLVIAPEDARIDAKKCVEFLREKQIDLLFTTTVFAEDIMEQGDIPSLKQLYFGGESLRTLQKNNYQLFNVYGPSETGVLTTYLPIGRSDQKITIGKPFGGCQCAVVFPDTLALCPVGVPGELLIGGVGVGTGYFNRPDLTEQAFINLNTAWLKGRYYRSGDLCCWNAQGEIEILGRRDRQLKVNGFRIELDAVEKNVLELPIVSEAAVISLVDKRGHALLGAFIVPAEPSVTEQRIREALLARMPAYMVPGQIVLIAELPLTSTGKVDRQTLKQQLGAMAPDENARPIGATQTWLAACWGRHLELEVEALSVKKSFFSQGGHSLRAVKALVDIQQHFGLPITLPEFFKNDTIEMLAELIDGNNAGDEKAQVNDFWRLLEIPSAMPADGRGVLSAQEARLYAQYRLNPESRVFILPLDIPLPDDISTDTAKQALQMLLDRHDILRSRYRINDDGIPYADILPSLKVEQVLFDDLKQWQQVQTQPFDLENGPLLRGHLQDVQTQQACLQLQIHHILVDKPSLEILLKEFEHALKQIPLPPVALSYRHYAATLIEARKHPIWEQAEAFWKDYMAGLEFDPFGHGAVEAGWNTGLMSWDLSAEDKDAVQRLCRTLNITPAMFFLSVWGLTVAREGNSDVFSISIANALRPKHALDTVGMFVSLSPCAFRFDKAAGSFAQYAKQLKDEQWQSAEYLFYPVEEAFSLLDSDPRVFGSNPLLNVSYVYMDVADEMGTGLYAELEEDDLSKETHGPLNLSVIHSEHSCRLVLESQSDVFSASQLSAMASSYQAILQQILHHSPSVLQVNALIAPDAEDQKAFRPVQRRASYTPIDAMLLTAFRTLGERPAVIDNEDVVTWEAFAELTASYAQMLNTASIRKALILGWSGSQMQAFLAACLLTHTTYLALEIDTPEERIKEVIRHAEPDLVVNMNISAGAGTVTMDWRDFHSIKSCDDNPIAWILYSSGTTGRPKGICVTANTAAQYVDSLINRLALNDALQTNSSQGVRIVQQFSPSFDGHIEEILLAWALQGTSVVADRYSLLDERKANAFLRRYRPDVISAAPALFSAWNRMPDLAPLPKVCISGGDFLVAGDIDQLLGRTQIWNSYGPTETCIAVSMIDCAQLASDTALSIGMPFEHVAFAIVDKNGIRLRAGQWGELVIYGDFEHHGYLQDPILTASKFGKDEQGLFFRTGDLAMADKNGLFYLKGRMDDSCKVRGNFIGLGELENRARQYPGVIAAGAAVAFAGTPEACLVLAIEGKDNAGQEHMQSGLQQYLARHYPRSHLPSAIFSVANLPRTDIGKMDRQKIVALFHQWLESEQQMLGEQDPAADEILQKLMDCWKKCLGYKGALTLNSDFFLISGSSLSAVRLASQLETLFDVMFSPVDVFRNATIGEQWSLIQARQNPAGNADACLKERCLNVDDPALPKLLLLPPALGGLVELQVLANNLAGRVTVSVLTAQPAATENMSETAFSEMLLDTLVSHLKAQENSPSRPLWLGGYSLGAEMLAALLSPMSLVQGDLLTRIDKLVFFDPNLKTDVFNGDALYADFMQVFREMNQQAGTREIEADIDAGALRQVSPALYQEWHHYWLQHQILTSQTFYERILALSLNAIPVIPVEMFFSEDADAEGVAGLMQQLEEHSSAHCAVHRCRGSHAEFIKQLSPDNFR</sequence>
<feature type="domain" description="Carrier" evidence="1">
    <location>
        <begin position="1822"/>
        <end position="1898"/>
    </location>
</feature>
<proteinExistence type="predicted"/>
<dbReference type="PROSITE" id="PS00455">
    <property type="entry name" value="AMP_BINDING"/>
    <property type="match status" value="1"/>
</dbReference>
<feature type="domain" description="Carrier" evidence="1">
    <location>
        <begin position="786"/>
        <end position="863"/>
    </location>
</feature>
<evidence type="ECO:0000259" key="1">
    <source>
        <dbReference type="PROSITE" id="PS50075"/>
    </source>
</evidence>
<dbReference type="Gene3D" id="3.30.559.10">
    <property type="entry name" value="Chloramphenicol acetyltransferase-like domain"/>
    <property type="match status" value="1"/>
</dbReference>
<dbReference type="InterPro" id="IPR000873">
    <property type="entry name" value="AMP-dep_synth/lig_dom"/>
</dbReference>
<dbReference type="SUPFAM" id="SSF53474">
    <property type="entry name" value="alpha/beta-Hydrolases"/>
    <property type="match status" value="1"/>
</dbReference>
<dbReference type="Gene3D" id="3.40.50.12780">
    <property type="entry name" value="N-terminal domain of ligase-like"/>
    <property type="match status" value="2"/>
</dbReference>
<dbReference type="PROSITE" id="PS50075">
    <property type="entry name" value="CARRIER"/>
    <property type="match status" value="2"/>
</dbReference>
<dbReference type="Pfam" id="PF00668">
    <property type="entry name" value="Condensation"/>
    <property type="match status" value="1"/>
</dbReference>
<dbReference type="SUPFAM" id="SSF52777">
    <property type="entry name" value="CoA-dependent acyltransferases"/>
    <property type="match status" value="2"/>
</dbReference>
<dbReference type="InterPro" id="IPR009081">
    <property type="entry name" value="PP-bd_ACP"/>
</dbReference>
<dbReference type="Proteomes" id="UP001271890">
    <property type="component" value="Unassembled WGS sequence"/>
</dbReference>
<dbReference type="SUPFAM" id="SSF47336">
    <property type="entry name" value="ACP-like"/>
    <property type="match status" value="2"/>
</dbReference>
<dbReference type="InterPro" id="IPR020845">
    <property type="entry name" value="AMP-binding_CS"/>
</dbReference>
<evidence type="ECO:0000313" key="3">
    <source>
        <dbReference type="Proteomes" id="UP001271890"/>
    </source>
</evidence>
<dbReference type="SUPFAM" id="SSF56801">
    <property type="entry name" value="Acetyl-CoA synthetase-like"/>
    <property type="match status" value="2"/>
</dbReference>
<dbReference type="InterPro" id="IPR029058">
    <property type="entry name" value="AB_hydrolase_fold"/>
</dbReference>
<dbReference type="InterPro" id="IPR023213">
    <property type="entry name" value="CAT-like_dom_sf"/>
</dbReference>
<dbReference type="Gene3D" id="1.10.1200.10">
    <property type="entry name" value="ACP-like"/>
    <property type="match status" value="2"/>
</dbReference>
<accession>A0ABU4S486</accession>
<dbReference type="Pfam" id="PF13193">
    <property type="entry name" value="AMP-binding_C"/>
    <property type="match status" value="1"/>
</dbReference>
<dbReference type="EMBL" id="VCDN01000010">
    <property type="protein sequence ID" value="MDX7986038.1"/>
    <property type="molecule type" value="Genomic_DNA"/>
</dbReference>
<dbReference type="Pfam" id="PF00550">
    <property type="entry name" value="PP-binding"/>
    <property type="match status" value="2"/>
</dbReference>
<keyword evidence="3" id="KW-1185">Reference proteome</keyword>
<name>A0ABU4S486_9GAMM</name>
<dbReference type="InterPro" id="IPR045851">
    <property type="entry name" value="AMP-bd_C_sf"/>
</dbReference>
<dbReference type="InterPro" id="IPR025110">
    <property type="entry name" value="AMP-bd_C"/>
</dbReference>
<dbReference type="Gene3D" id="3.40.50.1820">
    <property type="entry name" value="alpha/beta hydrolase"/>
    <property type="match status" value="1"/>
</dbReference>
<dbReference type="Pfam" id="PF00501">
    <property type="entry name" value="AMP-binding"/>
    <property type="match status" value="2"/>
</dbReference>